<dbReference type="InterPro" id="IPR036237">
    <property type="entry name" value="Xyl_isomerase-like_sf"/>
</dbReference>
<feature type="domain" description="Xylose isomerase-like TIM barrel" evidence="2">
    <location>
        <begin position="49"/>
        <end position="295"/>
    </location>
</feature>
<dbReference type="GO" id="GO:0016853">
    <property type="term" value="F:isomerase activity"/>
    <property type="evidence" value="ECO:0007669"/>
    <property type="project" value="UniProtKB-KW"/>
</dbReference>
<gene>
    <name evidence="3" type="ORF">SAMN04490220_3286</name>
</gene>
<name>A0A1H4XF16_RHOJO</name>
<dbReference type="SUPFAM" id="SSF51658">
    <property type="entry name" value="Xylose isomerase-like"/>
    <property type="match status" value="1"/>
</dbReference>
<dbReference type="AlphaFoldDB" id="A0A1H4XF16"/>
<protein>
    <submittedName>
        <fullName evidence="3">Sugar phosphate isomerase/epimerase</fullName>
    </submittedName>
</protein>
<evidence type="ECO:0000256" key="1">
    <source>
        <dbReference type="SAM" id="MobiDB-lite"/>
    </source>
</evidence>
<evidence type="ECO:0000313" key="4">
    <source>
        <dbReference type="Proteomes" id="UP000183407"/>
    </source>
</evidence>
<keyword evidence="3" id="KW-0413">Isomerase</keyword>
<dbReference type="Gene3D" id="3.20.20.150">
    <property type="entry name" value="Divalent-metal-dependent TIM barrel enzymes"/>
    <property type="match status" value="1"/>
</dbReference>
<dbReference type="OrthoDB" id="9780241at2"/>
<sequence length="309" mass="33266">MVDQRVRDRHPRTGSSVAGKGMIEVNGRQQYVVLANMTTVTTSSFRERVEVAAAAGFDALGISLDTYRRVVAEEMSPKELEAVVVDNGLEIVELEAVFGFAVPTAETGVPFGGGLVYTSPDDLNEFWAMAELFGARHLQAVGAFDRVDLEPDVVERFASLCDRAADVGLQIALEFVPTTNIPDAGTALSIIEQSGRDNAGLCVDSWHHTRGANDLEMLRSIPSRRVTMIQINDGPQDPADPDFLVETLHHRAVPGTGDFDLDGFVDAVTEGGVTAPVSVEVISDELARLEPAEAARRCYAGAIEALARK</sequence>
<dbReference type="InterPro" id="IPR013022">
    <property type="entry name" value="Xyl_isomerase-like_TIM-brl"/>
</dbReference>
<evidence type="ECO:0000259" key="2">
    <source>
        <dbReference type="Pfam" id="PF01261"/>
    </source>
</evidence>
<proteinExistence type="predicted"/>
<dbReference type="InterPro" id="IPR050312">
    <property type="entry name" value="IolE/XylAMocC-like"/>
</dbReference>
<feature type="region of interest" description="Disordered" evidence="1">
    <location>
        <begin position="1"/>
        <end position="20"/>
    </location>
</feature>
<dbReference type="PANTHER" id="PTHR12110">
    <property type="entry name" value="HYDROXYPYRUVATE ISOMERASE"/>
    <property type="match status" value="1"/>
</dbReference>
<dbReference type="Proteomes" id="UP000183407">
    <property type="component" value="Unassembled WGS sequence"/>
</dbReference>
<dbReference type="EMBL" id="FNTL01000004">
    <property type="protein sequence ID" value="SED03314.1"/>
    <property type="molecule type" value="Genomic_DNA"/>
</dbReference>
<accession>A0A1H4XF16</accession>
<dbReference type="Pfam" id="PF01261">
    <property type="entry name" value="AP_endonuc_2"/>
    <property type="match status" value="1"/>
</dbReference>
<organism evidence="3 4">
    <name type="scientific">Rhodococcus jostii</name>
    <dbReference type="NCBI Taxonomy" id="132919"/>
    <lineage>
        <taxon>Bacteria</taxon>
        <taxon>Bacillati</taxon>
        <taxon>Actinomycetota</taxon>
        <taxon>Actinomycetes</taxon>
        <taxon>Mycobacteriales</taxon>
        <taxon>Nocardiaceae</taxon>
        <taxon>Rhodococcus</taxon>
    </lineage>
</organism>
<dbReference type="PANTHER" id="PTHR12110:SF48">
    <property type="entry name" value="BLL3656 PROTEIN"/>
    <property type="match status" value="1"/>
</dbReference>
<reference evidence="4" key="1">
    <citation type="submission" date="2016-10" db="EMBL/GenBank/DDBJ databases">
        <authorList>
            <person name="Varghese N."/>
        </authorList>
    </citation>
    <scope>NUCLEOTIDE SEQUENCE [LARGE SCALE GENOMIC DNA]</scope>
    <source>
        <strain evidence="4">DSM 44719</strain>
    </source>
</reference>
<evidence type="ECO:0000313" key="3">
    <source>
        <dbReference type="EMBL" id="SED03314.1"/>
    </source>
</evidence>